<protein>
    <submittedName>
        <fullName evidence="2">Uncharacterized protein</fullName>
    </submittedName>
</protein>
<name>A0A0D2J776_9BACT</name>
<organism evidence="2 3">
    <name type="scientific">Dethiosulfatarculus sandiegensis</name>
    <dbReference type="NCBI Taxonomy" id="1429043"/>
    <lineage>
        <taxon>Bacteria</taxon>
        <taxon>Pseudomonadati</taxon>
        <taxon>Thermodesulfobacteriota</taxon>
        <taxon>Desulfarculia</taxon>
        <taxon>Desulfarculales</taxon>
        <taxon>Desulfarculaceae</taxon>
        <taxon>Dethiosulfatarculus</taxon>
    </lineage>
</organism>
<dbReference type="InParanoid" id="A0A0D2J776"/>
<comment type="caution">
    <text evidence="2">The sequence shown here is derived from an EMBL/GenBank/DDBJ whole genome shotgun (WGS) entry which is preliminary data.</text>
</comment>
<feature type="signal peptide" evidence="1">
    <location>
        <begin position="1"/>
        <end position="24"/>
    </location>
</feature>
<sequence length="184" mass="20680">MRTPILAAAMVIALSLGFNGLAEATMPSCVSVMVDWDGLQKLVTDNFDSHGLTLFRKLSDNSTKKGYCLEKAPEPWRLFDPDHRFLQAMVGLVEHDLRQGRAGKVRSFFASLNQAKLIRGFERAYNQTKGRVGCTEVLVRLEINNDMYAVVFRHLHRPWSRCPVRFSSKVNGIAVLISTGIKAR</sequence>
<reference evidence="2 3" key="1">
    <citation type="submission" date="2013-11" db="EMBL/GenBank/DDBJ databases">
        <title>Metagenomic analysis of a methanogenic consortium involved in long chain n-alkane degradation.</title>
        <authorList>
            <person name="Davidova I.A."/>
            <person name="Callaghan A.V."/>
            <person name="Wawrik B."/>
            <person name="Pruitt S."/>
            <person name="Marks C."/>
            <person name="Duncan K.E."/>
            <person name="Suflita J.M."/>
        </authorList>
    </citation>
    <scope>NUCLEOTIDE SEQUENCE [LARGE SCALE GENOMIC DNA]</scope>
    <source>
        <strain evidence="2 3">SPR</strain>
    </source>
</reference>
<feature type="chain" id="PRO_5002245133" evidence="1">
    <location>
        <begin position="25"/>
        <end position="184"/>
    </location>
</feature>
<dbReference type="AlphaFoldDB" id="A0A0D2J776"/>
<evidence type="ECO:0000313" key="2">
    <source>
        <dbReference type="EMBL" id="KIX14034.1"/>
    </source>
</evidence>
<proteinExistence type="predicted"/>
<gene>
    <name evidence="2" type="ORF">X474_10880</name>
</gene>
<dbReference type="Proteomes" id="UP000032233">
    <property type="component" value="Unassembled WGS sequence"/>
</dbReference>
<dbReference type="STRING" id="1429043.X474_10880"/>
<evidence type="ECO:0000313" key="3">
    <source>
        <dbReference type="Proteomes" id="UP000032233"/>
    </source>
</evidence>
<dbReference type="RefSeq" id="WP_156360711.1">
    <property type="nucleotide sequence ID" value="NZ_AZAC01000013.1"/>
</dbReference>
<dbReference type="EMBL" id="AZAC01000013">
    <property type="protein sequence ID" value="KIX14034.1"/>
    <property type="molecule type" value="Genomic_DNA"/>
</dbReference>
<accession>A0A0D2J776</accession>
<keyword evidence="1" id="KW-0732">Signal</keyword>
<keyword evidence="3" id="KW-1185">Reference proteome</keyword>
<evidence type="ECO:0000256" key="1">
    <source>
        <dbReference type="SAM" id="SignalP"/>
    </source>
</evidence>